<keyword evidence="4" id="KW-0804">Transcription</keyword>
<comment type="caution">
    <text evidence="6">Lacks conserved residue(s) required for the propagation of feature annotation.</text>
</comment>
<name>A0A9Q0ZM55_9ROSI</name>
<dbReference type="Proteomes" id="UP001151752">
    <property type="component" value="Chromosome 4"/>
</dbReference>
<evidence type="ECO:0000256" key="6">
    <source>
        <dbReference type="PROSITE-ProRule" id="PRU01191"/>
    </source>
</evidence>
<dbReference type="Pfam" id="PF03514">
    <property type="entry name" value="GRAS"/>
    <property type="match status" value="1"/>
</dbReference>
<feature type="compositionally biased region" description="Basic and acidic residues" evidence="7">
    <location>
        <begin position="500"/>
        <end position="512"/>
    </location>
</feature>
<feature type="region of interest" description="Disordered" evidence="7">
    <location>
        <begin position="1"/>
        <end position="84"/>
    </location>
</feature>
<evidence type="ECO:0000259" key="8">
    <source>
        <dbReference type="PROSITE" id="PS51742"/>
    </source>
</evidence>
<evidence type="ECO:0000256" key="3">
    <source>
        <dbReference type="ARBA" id="ARBA00023125"/>
    </source>
</evidence>
<evidence type="ECO:0000256" key="1">
    <source>
        <dbReference type="ARBA" id="ARBA00004123"/>
    </source>
</evidence>
<dbReference type="InterPro" id="IPR005175">
    <property type="entry name" value="PPC_dom"/>
</dbReference>
<dbReference type="InterPro" id="IPR005202">
    <property type="entry name" value="TF_GRAS"/>
</dbReference>
<comment type="subcellular location">
    <subcellularLocation>
        <location evidence="1">Nucleus</location>
    </subcellularLocation>
</comment>
<dbReference type="PROSITE" id="PS51742">
    <property type="entry name" value="PPC"/>
    <property type="match status" value="1"/>
</dbReference>
<feature type="region of interest" description="Disordered" evidence="7">
    <location>
        <begin position="495"/>
        <end position="520"/>
    </location>
</feature>
<feature type="compositionally biased region" description="Gly residues" evidence="7">
    <location>
        <begin position="239"/>
        <end position="255"/>
    </location>
</feature>
<dbReference type="Pfam" id="PF03479">
    <property type="entry name" value="PCC"/>
    <property type="match status" value="1"/>
</dbReference>
<evidence type="ECO:0000256" key="2">
    <source>
        <dbReference type="ARBA" id="ARBA00023015"/>
    </source>
</evidence>
<feature type="compositionally biased region" description="Basic and acidic residues" evidence="7">
    <location>
        <begin position="25"/>
        <end position="41"/>
    </location>
</feature>
<feature type="compositionally biased region" description="Low complexity" evidence="7">
    <location>
        <begin position="220"/>
        <end position="238"/>
    </location>
</feature>
<keyword evidence="2" id="KW-0805">Transcription regulation</keyword>
<accession>A0A9Q0ZM55</accession>
<reference evidence="9" key="2">
    <citation type="journal article" date="2023" name="Int. J. Mol. Sci.">
        <title>De Novo Assembly and Annotation of 11 Diverse Shrub Willow (Salix) Genomes Reveals Novel Gene Organization in Sex-Linked Regions.</title>
        <authorList>
            <person name="Hyden B."/>
            <person name="Feng K."/>
            <person name="Yates T.B."/>
            <person name="Jawdy S."/>
            <person name="Cereghino C."/>
            <person name="Smart L.B."/>
            <person name="Muchero W."/>
        </authorList>
    </citation>
    <scope>NUCLEOTIDE SEQUENCE</scope>
    <source>
        <tissue evidence="9">Shoot tip</tissue>
    </source>
</reference>
<dbReference type="PANTHER" id="PTHR31100">
    <property type="entry name" value="AT-HOOK MOTIF NUCLEAR-LOCALIZED PROTEIN 15"/>
    <property type="match status" value="1"/>
</dbReference>
<feature type="region of interest" description="Disordered" evidence="7">
    <location>
        <begin position="212"/>
        <end position="255"/>
    </location>
</feature>
<dbReference type="EMBL" id="JAPFFM010000010">
    <property type="protein sequence ID" value="KAJ6739529.1"/>
    <property type="molecule type" value="Genomic_DNA"/>
</dbReference>
<feature type="domain" description="PPC" evidence="8">
    <location>
        <begin position="86"/>
        <end position="224"/>
    </location>
</feature>
<protein>
    <submittedName>
        <fullName evidence="9">AT-HOOK MOTIF NUCLEAR-LOCALIZED PROTEIN 25</fullName>
    </submittedName>
</protein>
<dbReference type="GO" id="GO:0003700">
    <property type="term" value="F:DNA-binding transcription factor activity"/>
    <property type="evidence" value="ECO:0007669"/>
    <property type="project" value="TreeGrafter"/>
</dbReference>
<reference evidence="9" key="1">
    <citation type="submission" date="2022-11" db="EMBL/GenBank/DDBJ databases">
        <authorList>
            <person name="Hyden B.L."/>
            <person name="Feng K."/>
            <person name="Yates T."/>
            <person name="Jawdy S."/>
            <person name="Smart L.B."/>
            <person name="Muchero W."/>
        </authorList>
    </citation>
    <scope>NUCLEOTIDE SEQUENCE</scope>
    <source>
        <tissue evidence="9">Shoot tip</tissue>
    </source>
</reference>
<comment type="caution">
    <text evidence="9">The sequence shown here is derived from an EMBL/GenBank/DDBJ whole genome shotgun (WGS) entry which is preliminary data.</text>
</comment>
<sequence length="533" mass="57093">MEAGPGAGAGSRYAAHQLLGPELQLQRDAKTPPPDNYKEDINDPESATTSSSGAAGTSSSGRRPRGRPAGSKNKPKPPIVIARDTPNALRSQLLEISPGSDIVESISNYARRRAHGVCILSGSGAVANVTLRQPGGGGSAAVMTLHGRFEILSLTGTSLPSPAPPEAGGLSIFLAGGQGQVVGGRVVGPLMASSVVVLMAASFANAMYDRLQPEEDRESVPAVEQQQQQPAASQSSGVTGSGRGQVGDGGNGGSNGGGGVPFYNLGVNTMGSYPFASHGQGDHMFAWSGASSSADLGSGDSKLWAALLRGFANSPHGPPHLKITYVNGNRAILDQKLGLRLVKESELEHDQVSKSDSIKDCKQIGDFLAVIRSMSPKLLFVVEQEADHNLNRSVDRFVEGLNYYSAVFDSIDSTLAGDERIILEEMFGREIENIVACQGLERIERHERYAIEAAARNFLLDDNRRLWVDVLWGLRWQHFLANAVGYRWRRTRESVPAAEGKQKPDHNRREELDQVEDSLTSDDDEHCLQIVIL</sequence>
<gene>
    <name evidence="9" type="ORF">OIU74_004325</name>
</gene>
<evidence type="ECO:0000313" key="10">
    <source>
        <dbReference type="Proteomes" id="UP001151752"/>
    </source>
</evidence>
<dbReference type="Gene3D" id="3.30.1330.80">
    <property type="entry name" value="Hypothetical protein, similar to alpha- acetolactate decarboxylase, domain 2"/>
    <property type="match status" value="1"/>
</dbReference>
<organism evidence="9 10">
    <name type="scientific">Salix koriyanagi</name>
    <dbReference type="NCBI Taxonomy" id="2511006"/>
    <lineage>
        <taxon>Eukaryota</taxon>
        <taxon>Viridiplantae</taxon>
        <taxon>Streptophyta</taxon>
        <taxon>Embryophyta</taxon>
        <taxon>Tracheophyta</taxon>
        <taxon>Spermatophyta</taxon>
        <taxon>Magnoliopsida</taxon>
        <taxon>eudicotyledons</taxon>
        <taxon>Gunneridae</taxon>
        <taxon>Pentapetalae</taxon>
        <taxon>rosids</taxon>
        <taxon>fabids</taxon>
        <taxon>Malpighiales</taxon>
        <taxon>Salicaceae</taxon>
        <taxon>Saliceae</taxon>
        <taxon>Salix</taxon>
    </lineage>
</organism>
<dbReference type="GO" id="GO:0005634">
    <property type="term" value="C:nucleus"/>
    <property type="evidence" value="ECO:0007669"/>
    <property type="project" value="UniProtKB-SubCell"/>
</dbReference>
<dbReference type="FunFam" id="3.30.1330.80:FF:000002">
    <property type="entry name" value="AT-hook motif nuclear-localized protein"/>
    <property type="match status" value="1"/>
</dbReference>
<dbReference type="PANTHER" id="PTHR31100:SF16">
    <property type="entry name" value="AT-HOOK MOTIF NUCLEAR-LOCALIZED PROTEIN 25"/>
    <property type="match status" value="1"/>
</dbReference>
<evidence type="ECO:0000256" key="4">
    <source>
        <dbReference type="ARBA" id="ARBA00023163"/>
    </source>
</evidence>
<comment type="similarity">
    <text evidence="6">Belongs to the GRAS family.</text>
</comment>
<evidence type="ECO:0000256" key="7">
    <source>
        <dbReference type="SAM" id="MobiDB-lite"/>
    </source>
</evidence>
<dbReference type="AlphaFoldDB" id="A0A9Q0ZM55"/>
<dbReference type="SUPFAM" id="SSF117856">
    <property type="entry name" value="AF0104/ALDC/Ptd012-like"/>
    <property type="match status" value="1"/>
</dbReference>
<evidence type="ECO:0000256" key="5">
    <source>
        <dbReference type="ARBA" id="ARBA00023242"/>
    </source>
</evidence>
<feature type="compositionally biased region" description="Low complexity" evidence="7">
    <location>
        <begin position="46"/>
        <end position="71"/>
    </location>
</feature>
<proteinExistence type="inferred from homology"/>
<keyword evidence="10" id="KW-1185">Reference proteome</keyword>
<dbReference type="GO" id="GO:0003680">
    <property type="term" value="F:minor groove of adenine-thymine-rich DNA binding"/>
    <property type="evidence" value="ECO:0007669"/>
    <property type="project" value="InterPro"/>
</dbReference>
<dbReference type="CDD" id="cd11378">
    <property type="entry name" value="DUF296"/>
    <property type="match status" value="1"/>
</dbReference>
<keyword evidence="5" id="KW-0539">Nucleus</keyword>
<evidence type="ECO:0000313" key="9">
    <source>
        <dbReference type="EMBL" id="KAJ6739529.1"/>
    </source>
</evidence>
<feature type="region of interest" description="SAW" evidence="6">
    <location>
        <begin position="436"/>
        <end position="450"/>
    </location>
</feature>
<keyword evidence="3" id="KW-0238">DNA-binding</keyword>
<dbReference type="GO" id="GO:0010228">
    <property type="term" value="P:vegetative to reproductive phase transition of meristem"/>
    <property type="evidence" value="ECO:0007669"/>
    <property type="project" value="TreeGrafter"/>
</dbReference>
<dbReference type="InterPro" id="IPR014476">
    <property type="entry name" value="AHL15-29"/>
</dbReference>
<dbReference type="PROSITE" id="PS50985">
    <property type="entry name" value="GRAS"/>
    <property type="match status" value="1"/>
</dbReference>